<sequence length="109" mass="12070">MKQADARMWRRHALVVVAVILLSAWGAHPERLSLGIMIDAFGVDGPRRLLEIQPTGVLLPILLALLIRYRPYLRPVGRAIGDFLMGCGGPVSSTAGCSWSRAPVRVWRR</sequence>
<evidence type="ECO:0008006" key="4">
    <source>
        <dbReference type="Google" id="ProtNLM"/>
    </source>
</evidence>
<evidence type="ECO:0000256" key="1">
    <source>
        <dbReference type="SAM" id="Phobius"/>
    </source>
</evidence>
<proteinExistence type="predicted"/>
<protein>
    <recommendedName>
        <fullName evidence="4">FecCD transport family protein</fullName>
    </recommendedName>
</protein>
<organism evidence="2 3">
    <name type="scientific">Dyella lutea</name>
    <dbReference type="NCBI Taxonomy" id="2950441"/>
    <lineage>
        <taxon>Bacteria</taxon>
        <taxon>Pseudomonadati</taxon>
        <taxon>Pseudomonadota</taxon>
        <taxon>Gammaproteobacteria</taxon>
        <taxon>Lysobacterales</taxon>
        <taxon>Rhodanobacteraceae</taxon>
        <taxon>Dyella</taxon>
    </lineage>
</organism>
<gene>
    <name evidence="2" type="ORF">NC595_10435</name>
</gene>
<comment type="caution">
    <text evidence="2">The sequence shown here is derived from an EMBL/GenBank/DDBJ whole genome shotgun (WGS) entry which is preliminary data.</text>
</comment>
<keyword evidence="1" id="KW-0472">Membrane</keyword>
<keyword evidence="1" id="KW-0812">Transmembrane</keyword>
<keyword evidence="1" id="KW-1133">Transmembrane helix</keyword>
<feature type="transmembrane region" description="Helical" evidence="1">
    <location>
        <begin position="50"/>
        <end position="69"/>
    </location>
</feature>
<dbReference type="RefSeq" id="WP_253566248.1">
    <property type="nucleotide sequence ID" value="NZ_JAMZEK010000002.1"/>
</dbReference>
<evidence type="ECO:0000313" key="2">
    <source>
        <dbReference type="EMBL" id="MCP1374479.1"/>
    </source>
</evidence>
<accession>A0ABT1FAU0</accession>
<dbReference type="Proteomes" id="UP001204615">
    <property type="component" value="Unassembled WGS sequence"/>
</dbReference>
<evidence type="ECO:0000313" key="3">
    <source>
        <dbReference type="Proteomes" id="UP001204615"/>
    </source>
</evidence>
<name>A0ABT1FAU0_9GAMM</name>
<reference evidence="2 3" key="1">
    <citation type="submission" date="2022-06" db="EMBL/GenBank/DDBJ databases">
        <title>Dyella sp. Sa strain:Sa Genome sequencing.</title>
        <authorList>
            <person name="Park S."/>
        </authorList>
    </citation>
    <scope>NUCLEOTIDE SEQUENCE [LARGE SCALE GENOMIC DNA]</scope>
    <source>
        <strain evidence="2 3">Sa</strain>
    </source>
</reference>
<dbReference type="EMBL" id="JAMZEK010000002">
    <property type="protein sequence ID" value="MCP1374479.1"/>
    <property type="molecule type" value="Genomic_DNA"/>
</dbReference>
<keyword evidence="3" id="KW-1185">Reference proteome</keyword>